<keyword evidence="4" id="KW-0547">Nucleotide-binding</keyword>
<dbReference type="CDD" id="cd01173">
    <property type="entry name" value="pyridoxal_pyridoxamine_kinase"/>
    <property type="match status" value="1"/>
</dbReference>
<evidence type="ECO:0000256" key="2">
    <source>
        <dbReference type="ARBA" id="ARBA00012104"/>
    </source>
</evidence>
<sequence length="324" mass="36294">MVRRVLATQSHVVHGYVGNKAATFPLQCLGWDVDCCNSVQFSNHTGYGMDKVFGSVTSEEDLRDILGGLMENFPDYEALLSGYLPNSGSVRTVGEMYSEYKRRNNAIWLLDPVMGDEGELYVSEDVVPEYKKLALSGDNLVDIITPNQFELEVLYGKSVNTKEELVSALEELHKYIPVIVVTSCNSALFNGDEAIYCVASMRDSSAYVYRIPLIKSYFTGVGDLFSALLLDRVYTLLHKTDGNSELTLKDQINDVLNVIQNVLKVTKFMGPKNINSKMGSAIDMKEMELRIIASRDLYDGNAYFDEAIIQGRKQVDFSCMTLRE</sequence>
<dbReference type="InterPro" id="IPR004625">
    <property type="entry name" value="PyrdxlKinase"/>
</dbReference>
<dbReference type="PANTHER" id="PTHR10534">
    <property type="entry name" value="PYRIDOXAL KINASE"/>
    <property type="match status" value="1"/>
</dbReference>
<dbReference type="Proteomes" id="UP001623330">
    <property type="component" value="Unassembled WGS sequence"/>
</dbReference>
<dbReference type="GO" id="GO:0016301">
    <property type="term" value="F:kinase activity"/>
    <property type="evidence" value="ECO:0007669"/>
    <property type="project" value="UniProtKB-KW"/>
</dbReference>
<dbReference type="EC" id="2.7.1.35" evidence="2"/>
<evidence type="ECO:0000256" key="4">
    <source>
        <dbReference type="ARBA" id="ARBA00022741"/>
    </source>
</evidence>
<keyword evidence="5 8" id="KW-0418">Kinase</keyword>
<evidence type="ECO:0000313" key="8">
    <source>
        <dbReference type="EMBL" id="KAL3228518.1"/>
    </source>
</evidence>
<dbReference type="SUPFAM" id="SSF53613">
    <property type="entry name" value="Ribokinase-like"/>
    <property type="match status" value="1"/>
</dbReference>
<comment type="caution">
    <text evidence="8">The sequence shown here is derived from an EMBL/GenBank/DDBJ whole genome shotgun (WGS) entry which is preliminary data.</text>
</comment>
<dbReference type="EMBL" id="JBEVYD010000013">
    <property type="protein sequence ID" value="KAL3228518.1"/>
    <property type="molecule type" value="Genomic_DNA"/>
</dbReference>
<protein>
    <recommendedName>
        <fullName evidence="2">pyridoxal kinase</fullName>
        <ecNumber evidence="2">2.7.1.35</ecNumber>
    </recommendedName>
</protein>
<evidence type="ECO:0000256" key="6">
    <source>
        <dbReference type="ARBA" id="ARBA00022840"/>
    </source>
</evidence>
<feature type="domain" description="Pyridoxamine kinase/Phosphomethylpyrimidine kinase" evidence="7">
    <location>
        <begin position="78"/>
        <end position="229"/>
    </location>
</feature>
<organism evidence="8 9">
    <name type="scientific">Nakaseomyces bracarensis</name>
    <dbReference type="NCBI Taxonomy" id="273131"/>
    <lineage>
        <taxon>Eukaryota</taxon>
        <taxon>Fungi</taxon>
        <taxon>Dikarya</taxon>
        <taxon>Ascomycota</taxon>
        <taxon>Saccharomycotina</taxon>
        <taxon>Saccharomycetes</taxon>
        <taxon>Saccharomycetales</taxon>
        <taxon>Saccharomycetaceae</taxon>
        <taxon>Nakaseomyces</taxon>
    </lineage>
</organism>
<dbReference type="NCBIfam" id="TIGR00687">
    <property type="entry name" value="pyridox_kin"/>
    <property type="match status" value="1"/>
</dbReference>
<dbReference type="InterPro" id="IPR013749">
    <property type="entry name" value="PM/HMP-P_kinase-1"/>
</dbReference>
<dbReference type="Pfam" id="PF08543">
    <property type="entry name" value="Phos_pyr_kin"/>
    <property type="match status" value="1"/>
</dbReference>
<proteinExistence type="inferred from homology"/>
<name>A0ABR4NLW7_9SACH</name>
<evidence type="ECO:0000256" key="5">
    <source>
        <dbReference type="ARBA" id="ARBA00022777"/>
    </source>
</evidence>
<keyword evidence="3" id="KW-0808">Transferase</keyword>
<gene>
    <name evidence="8" type="ORF">RNJ44_02463</name>
</gene>
<evidence type="ECO:0000259" key="7">
    <source>
        <dbReference type="Pfam" id="PF08543"/>
    </source>
</evidence>
<dbReference type="InterPro" id="IPR029056">
    <property type="entry name" value="Ribokinase-like"/>
</dbReference>
<keyword evidence="9" id="KW-1185">Reference proteome</keyword>
<comment type="similarity">
    <text evidence="1">Belongs to the pyridoxine kinase family.</text>
</comment>
<dbReference type="PANTHER" id="PTHR10534:SF2">
    <property type="entry name" value="PYRIDOXAL KINASE"/>
    <property type="match status" value="1"/>
</dbReference>
<dbReference type="Gene3D" id="3.40.1190.20">
    <property type="match status" value="1"/>
</dbReference>
<evidence type="ECO:0000256" key="1">
    <source>
        <dbReference type="ARBA" id="ARBA00008805"/>
    </source>
</evidence>
<reference evidence="8 9" key="1">
    <citation type="submission" date="2024-05" db="EMBL/GenBank/DDBJ databases">
        <title>Long read based assembly of the Candida bracarensis genome reveals expanded adhesin content.</title>
        <authorList>
            <person name="Marcet-Houben M."/>
            <person name="Ksiezopolska E."/>
            <person name="Gabaldon T."/>
        </authorList>
    </citation>
    <scope>NUCLEOTIDE SEQUENCE [LARGE SCALE GENOMIC DNA]</scope>
    <source>
        <strain evidence="8 9">CBM6</strain>
    </source>
</reference>
<evidence type="ECO:0000256" key="3">
    <source>
        <dbReference type="ARBA" id="ARBA00022679"/>
    </source>
</evidence>
<keyword evidence="6" id="KW-0067">ATP-binding</keyword>
<accession>A0ABR4NLW7</accession>
<evidence type="ECO:0000313" key="9">
    <source>
        <dbReference type="Proteomes" id="UP001623330"/>
    </source>
</evidence>